<dbReference type="SUPFAM" id="SSF52540">
    <property type="entry name" value="P-loop containing nucleoside triphosphate hydrolases"/>
    <property type="match status" value="1"/>
</dbReference>
<protein>
    <submittedName>
        <fullName evidence="1">Uncharacterized protein</fullName>
    </submittedName>
</protein>
<organism evidence="1 2">
    <name type="scientific">Streptomonospora nanhaiensis</name>
    <dbReference type="NCBI Taxonomy" id="1323731"/>
    <lineage>
        <taxon>Bacteria</taxon>
        <taxon>Bacillati</taxon>
        <taxon>Actinomycetota</taxon>
        <taxon>Actinomycetes</taxon>
        <taxon>Streptosporangiales</taxon>
        <taxon>Nocardiopsidaceae</taxon>
        <taxon>Streptomonospora</taxon>
    </lineage>
</organism>
<dbReference type="InterPro" id="IPR027417">
    <property type="entry name" value="P-loop_NTPase"/>
</dbReference>
<accession>A0ABY6YGB1</accession>
<gene>
    <name evidence="1" type="ORF">OUQ99_18795</name>
</gene>
<dbReference type="EMBL" id="CP113264">
    <property type="protein sequence ID" value="WAE71280.1"/>
    <property type="molecule type" value="Genomic_DNA"/>
</dbReference>
<dbReference type="Gene3D" id="3.40.50.300">
    <property type="entry name" value="P-loop containing nucleotide triphosphate hydrolases"/>
    <property type="match status" value="1"/>
</dbReference>
<dbReference type="RefSeq" id="WP_267945083.1">
    <property type="nucleotide sequence ID" value="NZ_CP113264.1"/>
</dbReference>
<evidence type="ECO:0000313" key="1">
    <source>
        <dbReference type="EMBL" id="WAE71280.1"/>
    </source>
</evidence>
<dbReference type="Proteomes" id="UP001156498">
    <property type="component" value="Chromosome"/>
</dbReference>
<keyword evidence="2" id="KW-1185">Reference proteome</keyword>
<evidence type="ECO:0000313" key="2">
    <source>
        <dbReference type="Proteomes" id="UP001156498"/>
    </source>
</evidence>
<proteinExistence type="predicted"/>
<name>A0ABY6YGB1_9ACTN</name>
<sequence>MRTADLVVVMDGARVIEQGTHAELMELGGRYAELYGIQARAYRVEG</sequence>
<reference evidence="1 2" key="1">
    <citation type="journal article" date="2013" name="Int. J. Syst. Evol. Microbiol.">
        <title>Description of Streptomonospora sediminis sp. nov. and Streptomonospora nanhaiensis sp. nov., and reclassification of Nocardiopsis arabia Hozzein &amp; Goodfellow 2008 as Streptomonospora arabica comb. nov. and emended description of the genus Streptomonospora.</title>
        <authorList>
            <person name="Zhang D.F."/>
            <person name="Pan H.Q."/>
            <person name="He J."/>
            <person name="Zhang X.M."/>
            <person name="Zhang Y.G."/>
            <person name="Klenk H.P."/>
            <person name="Hu J.C."/>
            <person name="Li W.J."/>
        </authorList>
    </citation>
    <scope>NUCLEOTIDE SEQUENCE [LARGE SCALE GENOMIC DNA]</scope>
    <source>
        <strain evidence="1 2">12A09</strain>
    </source>
</reference>